<dbReference type="PANTHER" id="PTHR38440">
    <property type="entry name" value="UPF0398 PROTEIN YPSA"/>
    <property type="match status" value="1"/>
</dbReference>
<evidence type="ECO:0000313" key="1">
    <source>
        <dbReference type="EMBL" id="MBC8586212.1"/>
    </source>
</evidence>
<dbReference type="RefSeq" id="WP_262395928.1">
    <property type="nucleotide sequence ID" value="NZ_JACRTD010000008.1"/>
</dbReference>
<dbReference type="SUPFAM" id="SSF102405">
    <property type="entry name" value="MCP/YpsA-like"/>
    <property type="match status" value="1"/>
</dbReference>
<proteinExistence type="predicted"/>
<dbReference type="InterPro" id="IPR010697">
    <property type="entry name" value="YspA"/>
</dbReference>
<evidence type="ECO:0000313" key="2">
    <source>
        <dbReference type="Proteomes" id="UP000623678"/>
    </source>
</evidence>
<sequence length="162" mass="18398">MTEAEKRMHRVCFTGHRSEKLTRPDRAIKKDLEKGIRQAVADGLNVFITGMARGVDIWAAQIVLMLRDEGYDVKLMCACPYDGFERGWSQEWQGQYKEILASADFVKYVCDGYSRACFQIRNEWMVNHAARVIAVFNGEKSGTKNTIDYAVKVGVPVVRIEG</sequence>
<dbReference type="EMBL" id="JACRTD010000008">
    <property type="protein sequence ID" value="MBC8586212.1"/>
    <property type="molecule type" value="Genomic_DNA"/>
</dbReference>
<organism evidence="1 2">
    <name type="scientific">Youxingia wuxianensis</name>
    <dbReference type="NCBI Taxonomy" id="2763678"/>
    <lineage>
        <taxon>Bacteria</taxon>
        <taxon>Bacillati</taxon>
        <taxon>Bacillota</taxon>
        <taxon>Clostridia</taxon>
        <taxon>Eubacteriales</taxon>
        <taxon>Oscillospiraceae</taxon>
        <taxon>Youxingia</taxon>
    </lineage>
</organism>
<keyword evidence="2" id="KW-1185">Reference proteome</keyword>
<gene>
    <name evidence="1" type="ORF">H8705_11525</name>
</gene>
<dbReference type="Gene3D" id="3.40.50.450">
    <property type="match status" value="1"/>
</dbReference>
<dbReference type="Pfam" id="PF06908">
    <property type="entry name" value="YpsA"/>
    <property type="match status" value="1"/>
</dbReference>
<accession>A0A926IDE5</accession>
<protein>
    <submittedName>
        <fullName evidence="1">DUF1273 family protein</fullName>
    </submittedName>
</protein>
<reference evidence="1" key="1">
    <citation type="submission" date="2020-08" db="EMBL/GenBank/DDBJ databases">
        <title>Genome public.</title>
        <authorList>
            <person name="Liu C."/>
            <person name="Sun Q."/>
        </authorList>
    </citation>
    <scope>NUCLEOTIDE SEQUENCE</scope>
    <source>
        <strain evidence="1">NSJ-64</strain>
    </source>
</reference>
<dbReference type="AlphaFoldDB" id="A0A926IDE5"/>
<dbReference type="PANTHER" id="PTHR38440:SF1">
    <property type="entry name" value="UPF0398 PROTEIN SPR0331"/>
    <property type="match status" value="1"/>
</dbReference>
<dbReference type="Proteomes" id="UP000623678">
    <property type="component" value="Unassembled WGS sequence"/>
</dbReference>
<comment type="caution">
    <text evidence="1">The sequence shown here is derived from an EMBL/GenBank/DDBJ whole genome shotgun (WGS) entry which is preliminary data.</text>
</comment>
<name>A0A926IDE5_9FIRM</name>